<dbReference type="GO" id="GO:0016491">
    <property type="term" value="F:oxidoreductase activity"/>
    <property type="evidence" value="ECO:0007669"/>
    <property type="project" value="UniProtKB-KW"/>
</dbReference>
<reference evidence="8" key="1">
    <citation type="submission" date="2021-02" db="EMBL/GenBank/DDBJ databases">
        <authorList>
            <person name="Dougan E. K."/>
            <person name="Rhodes N."/>
            <person name="Thang M."/>
            <person name="Chan C."/>
        </authorList>
    </citation>
    <scope>NUCLEOTIDE SEQUENCE</scope>
</reference>
<dbReference type="InterPro" id="IPR036188">
    <property type="entry name" value="FAD/NAD-bd_sf"/>
</dbReference>
<feature type="domain" description="FAD/NAD(P)-binding" evidence="7">
    <location>
        <begin position="121"/>
        <end position="281"/>
    </location>
</feature>
<dbReference type="PRINTS" id="PR00419">
    <property type="entry name" value="ADXRDTASE"/>
</dbReference>
<keyword evidence="3" id="KW-0274">FAD</keyword>
<sequence>MPEEAKKDAESKDVEMKDAKEAGKEDKKDAKKEPEKPKDPRTLLLEAISQNLKTISAGVSAGDPRVMGRVLRSFANLRRTMEPEVLKALLEEFVDASRPSKGEPKSFKGDAETFTSRSGPVVGSGPAGFYTSKYLFKKVEGPLQIDMLERLPTPFGLVRFGVAPDHPEVKNVINDFTAVAQTPNFRFFGNVEVGSGALSLPALRSMYDAVVLCTGASGERRLGIPGEDSEGVLGAPAFVKWYNGHPDYQNLKVPAAGEAAVVVGQGNVALDAARLLVRSPKELQATDMQASAVEQIAAWQAAGLRAVHVVGRRGFVQAAFTNAELRELLTCSEEVLPVVDPEELQMCRNPASEEELSKSRMKKRSLEILDKMAANFEQRSTTSKRVLQIHFLRSPVEVLSESGTVRGLRLGRTALQGEPGKQVAVPSELPALDLACGLVVRSVGFDITPFEGLPLSDRNRVPHVNGCVEPPAESQGGLYVSGWVKRGPQGIIASNIGDAQETASKIVMDAQGKPAKAWPADPLLEALGASGARVVEFRDWQTLEAEELRRGQEMGKAAAKFTSVPHMLQFLGKA</sequence>
<dbReference type="OrthoDB" id="333024at2759"/>
<comment type="cofactor">
    <cofactor evidence="1">
        <name>FAD</name>
        <dbReference type="ChEBI" id="CHEBI:57692"/>
    </cofactor>
</comment>
<evidence type="ECO:0000256" key="5">
    <source>
        <dbReference type="ARBA" id="ARBA00023002"/>
    </source>
</evidence>
<evidence type="ECO:0000256" key="4">
    <source>
        <dbReference type="ARBA" id="ARBA00022857"/>
    </source>
</evidence>
<dbReference type="Gene3D" id="3.50.50.60">
    <property type="entry name" value="FAD/NAD(P)-binding domain"/>
    <property type="match status" value="1"/>
</dbReference>
<dbReference type="Gene3D" id="3.40.50.720">
    <property type="entry name" value="NAD(P)-binding Rossmann-like Domain"/>
    <property type="match status" value="1"/>
</dbReference>
<evidence type="ECO:0000313" key="9">
    <source>
        <dbReference type="Proteomes" id="UP000604046"/>
    </source>
</evidence>
<keyword evidence="2" id="KW-0285">Flavoprotein</keyword>
<dbReference type="InterPro" id="IPR023753">
    <property type="entry name" value="FAD/NAD-binding_dom"/>
</dbReference>
<proteinExistence type="predicted"/>
<dbReference type="Pfam" id="PF07992">
    <property type="entry name" value="Pyr_redox_2"/>
    <property type="match status" value="1"/>
</dbReference>
<dbReference type="PANTHER" id="PTHR48467">
    <property type="entry name" value="GLUTAMATE SYNTHASE 1 [NADH], CHLOROPLASTIC-LIKE"/>
    <property type="match status" value="1"/>
</dbReference>
<feature type="compositionally biased region" description="Basic and acidic residues" evidence="6">
    <location>
        <begin position="1"/>
        <end position="41"/>
    </location>
</feature>
<evidence type="ECO:0000259" key="7">
    <source>
        <dbReference type="Pfam" id="PF07992"/>
    </source>
</evidence>
<dbReference type="InterPro" id="IPR055275">
    <property type="entry name" value="Ferredox_Rdtase"/>
</dbReference>
<dbReference type="SUPFAM" id="SSF51971">
    <property type="entry name" value="Nucleotide-binding domain"/>
    <property type="match status" value="1"/>
</dbReference>
<evidence type="ECO:0000256" key="6">
    <source>
        <dbReference type="SAM" id="MobiDB-lite"/>
    </source>
</evidence>
<name>A0A812R756_9DINO</name>
<evidence type="ECO:0000256" key="1">
    <source>
        <dbReference type="ARBA" id="ARBA00001974"/>
    </source>
</evidence>
<dbReference type="AlphaFoldDB" id="A0A812R756"/>
<dbReference type="EMBL" id="CAJNDS010002312">
    <property type="protein sequence ID" value="CAE7425309.1"/>
    <property type="molecule type" value="Genomic_DNA"/>
</dbReference>
<evidence type="ECO:0000256" key="2">
    <source>
        <dbReference type="ARBA" id="ARBA00022630"/>
    </source>
</evidence>
<keyword evidence="5" id="KW-0560">Oxidoreductase</keyword>
<keyword evidence="4" id="KW-0521">NADP</keyword>
<dbReference type="Proteomes" id="UP000604046">
    <property type="component" value="Unassembled WGS sequence"/>
</dbReference>
<accession>A0A812R756</accession>
<evidence type="ECO:0000256" key="3">
    <source>
        <dbReference type="ARBA" id="ARBA00022827"/>
    </source>
</evidence>
<organism evidence="8 9">
    <name type="scientific">Symbiodinium natans</name>
    <dbReference type="NCBI Taxonomy" id="878477"/>
    <lineage>
        <taxon>Eukaryota</taxon>
        <taxon>Sar</taxon>
        <taxon>Alveolata</taxon>
        <taxon>Dinophyceae</taxon>
        <taxon>Suessiales</taxon>
        <taxon>Symbiodiniaceae</taxon>
        <taxon>Symbiodinium</taxon>
    </lineage>
</organism>
<gene>
    <name evidence="8" type="primary">MFDR</name>
    <name evidence="8" type="ORF">SNAT2548_LOCUS23143</name>
</gene>
<dbReference type="PANTHER" id="PTHR48467:SF1">
    <property type="entry name" value="GLUTAMATE SYNTHASE 1 [NADH], CHLOROPLASTIC-LIKE"/>
    <property type="match status" value="1"/>
</dbReference>
<comment type="caution">
    <text evidence="8">The sequence shown here is derived from an EMBL/GenBank/DDBJ whole genome shotgun (WGS) entry which is preliminary data.</text>
</comment>
<feature type="region of interest" description="Disordered" evidence="6">
    <location>
        <begin position="1"/>
        <end position="42"/>
    </location>
</feature>
<evidence type="ECO:0000313" key="8">
    <source>
        <dbReference type="EMBL" id="CAE7425309.1"/>
    </source>
</evidence>
<protein>
    <submittedName>
        <fullName evidence="8">MFDR protein</fullName>
    </submittedName>
</protein>
<keyword evidence="9" id="KW-1185">Reference proteome</keyword>